<dbReference type="CDD" id="cd00200">
    <property type="entry name" value="WD40"/>
    <property type="match status" value="1"/>
</dbReference>
<dbReference type="PROSITE" id="PS50837">
    <property type="entry name" value="NACHT"/>
    <property type="match status" value="1"/>
</dbReference>
<keyword evidence="2" id="KW-0677">Repeat</keyword>
<evidence type="ECO:0000259" key="5">
    <source>
        <dbReference type="PROSITE" id="PS50837"/>
    </source>
</evidence>
<feature type="repeat" description="WD" evidence="3">
    <location>
        <begin position="994"/>
        <end position="1035"/>
    </location>
</feature>
<dbReference type="PROSITE" id="PS50294">
    <property type="entry name" value="WD_REPEATS_REGION"/>
    <property type="match status" value="9"/>
</dbReference>
<dbReference type="InterPro" id="IPR027417">
    <property type="entry name" value="P-loop_NTPase"/>
</dbReference>
<dbReference type="InterPro" id="IPR020472">
    <property type="entry name" value="WD40_PAC1"/>
</dbReference>
<dbReference type="InterPro" id="IPR001680">
    <property type="entry name" value="WD40_rpt"/>
</dbReference>
<dbReference type="SUPFAM" id="SSF50998">
    <property type="entry name" value="Quinoprotein alcohol dehydrogenase-like"/>
    <property type="match status" value="1"/>
</dbReference>
<dbReference type="PROSITE" id="PS50082">
    <property type="entry name" value="WD_REPEATS_2"/>
    <property type="match status" value="9"/>
</dbReference>
<dbReference type="InterPro" id="IPR015943">
    <property type="entry name" value="WD40/YVTN_repeat-like_dom_sf"/>
</dbReference>
<dbReference type="PROSITE" id="PS00678">
    <property type="entry name" value="WD_REPEATS_1"/>
    <property type="match status" value="3"/>
</dbReference>
<dbReference type="Pfam" id="PF24883">
    <property type="entry name" value="NPHP3_N"/>
    <property type="match status" value="1"/>
</dbReference>
<dbReference type="InterPro" id="IPR019775">
    <property type="entry name" value="WD40_repeat_CS"/>
</dbReference>
<feature type="repeat" description="WD" evidence="3">
    <location>
        <begin position="1080"/>
        <end position="1116"/>
    </location>
</feature>
<dbReference type="SMART" id="SM00320">
    <property type="entry name" value="WD40"/>
    <property type="match status" value="10"/>
</dbReference>
<evidence type="ECO:0000256" key="4">
    <source>
        <dbReference type="SAM" id="MobiDB-lite"/>
    </source>
</evidence>
<dbReference type="PANTHER" id="PTHR19848:SF8">
    <property type="entry name" value="F-BOX AND WD REPEAT DOMAIN CONTAINING 7"/>
    <property type="match status" value="1"/>
</dbReference>
<feature type="compositionally biased region" description="Low complexity" evidence="4">
    <location>
        <begin position="61"/>
        <end position="74"/>
    </location>
</feature>
<dbReference type="Proteomes" id="UP000663841">
    <property type="component" value="Unassembled WGS sequence"/>
</dbReference>
<feature type="compositionally biased region" description="Polar residues" evidence="4">
    <location>
        <begin position="41"/>
        <end position="55"/>
    </location>
</feature>
<sequence length="1386" mass="152111">MSSKPRAPKQKKGLQRLFRNPFNRPSSHLSTPAISTEPAPQGSSTEGITNVTEVSGTPDELSPTSPTTASALSANPQPDSSPPNEQEAPEPVETNLEIRNEAWVELRSSLRSLGVVSRVFPNLASAAGILLECFDGIETAARSQQDYENLAKEITTTAESLVELITAPTPPPITKCTSGIAIEIKGLAEAIEKKRSSGAAGRILVAREDEEEVMRHYRRIQSLFRQLQVNLSASTWSIANEHLVNARLEALDPVKLATYDSTFASTVGRRSCTEGTRTEILSNLDKWLYDTDAPAVYWMNGMGGTGKTTIACSFSEALERGKRLAASFFCTRTTAECKDAARIIPTIAYQLACYSSPFQSSLYQVLGEDPDAGSRNIQKQFERLLRDPLLQLNDAIPDNLVVVIDALDECEDRTGVETILDILFQHAQAIPLKFLVTSRPEPDIYKKMMLHSQAREIIRPHNIEESLVQADIELYLKTELALVSPSASDIEQLVQRSGALFICAATLVRYIQSDKWLSESHKRLKSVLNITTEATQSDAHIDTLYTAILSLVLNENKEDMRVVLRTVLFAHEPIDIETIAMLSGIDEPRRVLSAVQPLRSILHQPEPTGVVSTLHASFSDFMFNRERSGEYFCDIVEHSLVLAERCFLAMKKQLRFNICRLESSFIPDDKVDNIQERIRRRISATLAYACRHWGSHLGLASKSDSLMTMFNEFISHRLLFWMEVLNLKRDTTIGLVTLMKAQRWLNQAGSASAELGVLVEDAHSFVTSFGTSPASKSTPHIYISSLPLCPRSSTVYKNYWRRTQGLLELKGSLMERREGAALATWDIGSWVNSVAYSPDGTRVAVACWNKTVRILNAQDGTLLFDPLQGHAGTVRSIAFPPDGKYVGSSDDTIRVWNAHTGALAAGPFKGHTATVRSISYSRDGKRIISGSDDHNICIWDASDGTLLHGPLTGHTSFVFSVACSPDGTLIASASTDKTVRLWNAHDGTPAASPFEGHTNAVSSVAFTPDGTRLVSGSWDKTIRVWNTSDGSLATHPFEGHTSDVNSVAVSSDGTRVASGSNDGTVRVWKIDDGTLIVDPLIGHTDSVQSVAFSPDGTRVISGSWDQTIRVWSVRDGLLTPPLPFQTHMRGLRSVFLSGNGTRILSGSEDSTIWAWDITPQGVASSRLHEDSTLFAASMTLPSGTCLPVFAADHSIGVINTADGSSLSGPLRGHTAAPTSFGFSADNTRLVTGSHDCTVCVWDLRKVKLVGVPFQGHGHEVNYVALSPDHSRVVSCSFRDQTIRVWNTYNTMLPPSLPSNSLSNPPFDNSIVPLLEGWKLQHDGWVINSSSALLFWIPPDLASLHAWPSPHSEFIITKDGVLHIVQKELYLGDRWSRCYNPDFGHHH</sequence>
<dbReference type="EMBL" id="CAJMWW010000640">
    <property type="protein sequence ID" value="CAE6477463.1"/>
    <property type="molecule type" value="Genomic_DNA"/>
</dbReference>
<feature type="domain" description="NACHT" evidence="5">
    <location>
        <begin position="295"/>
        <end position="440"/>
    </location>
</feature>
<protein>
    <recommendedName>
        <fullName evidence="5">NACHT domain-containing protein</fullName>
    </recommendedName>
</protein>
<proteinExistence type="predicted"/>
<dbReference type="Gene3D" id="2.130.10.10">
    <property type="entry name" value="YVTN repeat-like/Quinoprotein amine dehydrogenase"/>
    <property type="match status" value="4"/>
</dbReference>
<organism evidence="6 7">
    <name type="scientific">Rhizoctonia solani</name>
    <dbReference type="NCBI Taxonomy" id="456999"/>
    <lineage>
        <taxon>Eukaryota</taxon>
        <taxon>Fungi</taxon>
        <taxon>Dikarya</taxon>
        <taxon>Basidiomycota</taxon>
        <taxon>Agaricomycotina</taxon>
        <taxon>Agaricomycetes</taxon>
        <taxon>Cantharellales</taxon>
        <taxon>Ceratobasidiaceae</taxon>
        <taxon>Rhizoctonia</taxon>
    </lineage>
</organism>
<dbReference type="PANTHER" id="PTHR19848">
    <property type="entry name" value="WD40 REPEAT PROTEIN"/>
    <property type="match status" value="1"/>
</dbReference>
<dbReference type="InterPro" id="IPR011047">
    <property type="entry name" value="Quinoprotein_ADH-like_sf"/>
</dbReference>
<dbReference type="Gene3D" id="3.40.50.300">
    <property type="entry name" value="P-loop containing nucleotide triphosphate hydrolases"/>
    <property type="match status" value="1"/>
</dbReference>
<feature type="compositionally biased region" description="Polar residues" evidence="4">
    <location>
        <begin position="23"/>
        <end position="34"/>
    </location>
</feature>
<feature type="compositionally biased region" description="Polar residues" evidence="4">
    <location>
        <begin position="75"/>
        <end position="84"/>
    </location>
</feature>
<dbReference type="PRINTS" id="PR00320">
    <property type="entry name" value="GPROTEINBRPT"/>
</dbReference>
<dbReference type="SUPFAM" id="SSF50978">
    <property type="entry name" value="WD40 repeat-like"/>
    <property type="match status" value="1"/>
</dbReference>
<dbReference type="InterPro" id="IPR036322">
    <property type="entry name" value="WD40_repeat_dom_sf"/>
</dbReference>
<evidence type="ECO:0000313" key="6">
    <source>
        <dbReference type="EMBL" id="CAE6477463.1"/>
    </source>
</evidence>
<dbReference type="SUPFAM" id="SSF52540">
    <property type="entry name" value="P-loop containing nucleoside triphosphate hydrolases"/>
    <property type="match status" value="1"/>
</dbReference>
<evidence type="ECO:0000256" key="3">
    <source>
        <dbReference type="PROSITE-ProRule" id="PRU00221"/>
    </source>
</evidence>
<evidence type="ECO:0000256" key="1">
    <source>
        <dbReference type="ARBA" id="ARBA00022574"/>
    </source>
</evidence>
<comment type="caution">
    <text evidence="6">The sequence shown here is derived from an EMBL/GenBank/DDBJ whole genome shotgun (WGS) entry which is preliminary data.</text>
</comment>
<feature type="repeat" description="WD" evidence="3">
    <location>
        <begin position="1253"/>
        <end position="1286"/>
    </location>
</feature>
<feature type="region of interest" description="Disordered" evidence="4">
    <location>
        <begin position="1"/>
        <end position="92"/>
    </location>
</feature>
<feature type="repeat" description="WD" evidence="3">
    <location>
        <begin position="1037"/>
        <end position="1078"/>
    </location>
</feature>
<dbReference type="Pfam" id="PF00400">
    <property type="entry name" value="WD40"/>
    <property type="match status" value="10"/>
</dbReference>
<evidence type="ECO:0000313" key="7">
    <source>
        <dbReference type="Proteomes" id="UP000663841"/>
    </source>
</evidence>
<feature type="compositionally biased region" description="Basic residues" evidence="4">
    <location>
        <begin position="1"/>
        <end position="14"/>
    </location>
</feature>
<feature type="repeat" description="WD" evidence="3">
    <location>
        <begin position="1210"/>
        <end position="1251"/>
    </location>
</feature>
<dbReference type="InterPro" id="IPR056884">
    <property type="entry name" value="NPHP3-like_N"/>
</dbReference>
<gene>
    <name evidence="6" type="ORF">RDB_LOCUS195720</name>
</gene>
<keyword evidence="1 3" id="KW-0853">WD repeat</keyword>
<evidence type="ECO:0000256" key="2">
    <source>
        <dbReference type="ARBA" id="ARBA00022737"/>
    </source>
</evidence>
<dbReference type="InterPro" id="IPR007111">
    <property type="entry name" value="NACHT_NTPase"/>
</dbReference>
<reference evidence="6" key="1">
    <citation type="submission" date="2021-01" db="EMBL/GenBank/DDBJ databases">
        <authorList>
            <person name="Kaushik A."/>
        </authorList>
    </citation>
    <scope>NUCLEOTIDE SEQUENCE</scope>
    <source>
        <strain evidence="6">AG3-T5</strain>
    </source>
</reference>
<feature type="repeat" description="WD" evidence="3">
    <location>
        <begin position="908"/>
        <end position="949"/>
    </location>
</feature>
<accession>A0A8H3CA19</accession>
<feature type="repeat" description="WD" evidence="3">
    <location>
        <begin position="951"/>
        <end position="992"/>
    </location>
</feature>
<name>A0A8H3CA19_9AGAM</name>
<feature type="repeat" description="WD" evidence="3">
    <location>
        <begin position="1124"/>
        <end position="1165"/>
    </location>
</feature>
<feature type="repeat" description="WD" evidence="3">
    <location>
        <begin position="867"/>
        <end position="906"/>
    </location>
</feature>